<reference evidence="2 3" key="1">
    <citation type="submission" date="2017-05" db="EMBL/GenBank/DDBJ databases">
        <title>Complete genome sequence of Meiothermus taiwanensis WR-220.</title>
        <authorList>
            <person name="Wu W.-L."/>
            <person name="Lo W.-S."/>
            <person name="Kuo C.-H."/>
            <person name="Wu S.-H."/>
        </authorList>
    </citation>
    <scope>NUCLEOTIDE SEQUENCE [LARGE SCALE GENOMIC DNA]</scope>
    <source>
        <strain evidence="2 3">WR-220</strain>
        <plasmid evidence="2 3">pMtWR-220</plasmid>
    </source>
</reference>
<feature type="compositionally biased region" description="Basic and acidic residues" evidence="1">
    <location>
        <begin position="84"/>
        <end position="104"/>
    </location>
</feature>
<feature type="region of interest" description="Disordered" evidence="1">
    <location>
        <begin position="82"/>
        <end position="104"/>
    </location>
</feature>
<dbReference type="Proteomes" id="UP000263013">
    <property type="component" value="Plasmid pMtWR-220"/>
</dbReference>
<proteinExistence type="predicted"/>
<evidence type="ECO:0000256" key="1">
    <source>
        <dbReference type="SAM" id="MobiDB-lite"/>
    </source>
</evidence>
<dbReference type="EMBL" id="CP021131">
    <property type="protein sequence ID" value="AWR88172.1"/>
    <property type="molecule type" value="Genomic_DNA"/>
</dbReference>
<keyword evidence="3" id="KW-1185">Reference proteome</keyword>
<keyword evidence="2" id="KW-0614">Plasmid</keyword>
<geneLocation type="plasmid" evidence="2 3">
    <name>pMtWR-220</name>
</geneLocation>
<organism evidence="2 3">
    <name type="scientific">Meiothermus taiwanensis WR-220</name>
    <dbReference type="NCBI Taxonomy" id="1339250"/>
    <lineage>
        <taxon>Bacteria</taxon>
        <taxon>Thermotogati</taxon>
        <taxon>Deinococcota</taxon>
        <taxon>Deinococci</taxon>
        <taxon>Thermales</taxon>
        <taxon>Thermaceae</taxon>
        <taxon>Meiothermus</taxon>
    </lineage>
</organism>
<protein>
    <submittedName>
        <fullName evidence="2">Uncharacterized protein</fullName>
    </submittedName>
</protein>
<sequence length="196" mass="21357">MRLSSDAFSSSPCGPCPRGGSFCKNREAPDFRPWGGVTLSRATVSLQNEHFDRPAMALQFFSRACLRGSLRMAFDKATSSNLRLDPDRLEPGPEPGHGETAERSRLSGIHQSGHAATPVVEGQYLLLGFRVLVDVDLSVGKVEGSQRLFEGFAVPAPRGRVEDQHSLPRRLYGLGYGLDQFFLALVGRSQVDVGLV</sequence>
<accession>A0ABM6WMC1</accession>
<name>A0ABM6WMC1_9DEIN</name>
<gene>
    <name evidence="2" type="ORF">Mtai_v1c29540</name>
</gene>
<evidence type="ECO:0000313" key="3">
    <source>
        <dbReference type="Proteomes" id="UP000263013"/>
    </source>
</evidence>
<evidence type="ECO:0000313" key="2">
    <source>
        <dbReference type="EMBL" id="AWR88172.1"/>
    </source>
</evidence>